<feature type="non-terminal residue" evidence="1">
    <location>
        <position position="129"/>
    </location>
</feature>
<name>A0A382GLD9_9ZZZZ</name>
<proteinExistence type="predicted"/>
<evidence type="ECO:0000313" key="1">
    <source>
        <dbReference type="EMBL" id="SVB75001.1"/>
    </source>
</evidence>
<accession>A0A382GLD9</accession>
<dbReference type="Gene3D" id="2.130.10.10">
    <property type="entry name" value="YVTN repeat-like/Quinoprotein amine dehydrogenase"/>
    <property type="match status" value="1"/>
</dbReference>
<dbReference type="AlphaFoldDB" id="A0A382GLD9"/>
<dbReference type="PANTHER" id="PTHR34512">
    <property type="entry name" value="CELL SURFACE PROTEIN"/>
    <property type="match status" value="1"/>
</dbReference>
<dbReference type="EMBL" id="UINC01055758">
    <property type="protein sequence ID" value="SVB75001.1"/>
    <property type="molecule type" value="Genomic_DNA"/>
</dbReference>
<dbReference type="InterPro" id="IPR015943">
    <property type="entry name" value="WD40/YVTN_repeat-like_dom_sf"/>
</dbReference>
<dbReference type="PANTHER" id="PTHR34512:SF30">
    <property type="entry name" value="OUTER MEMBRANE PROTEIN ASSEMBLY FACTOR BAMB"/>
    <property type="match status" value="1"/>
</dbReference>
<reference evidence="1" key="1">
    <citation type="submission" date="2018-05" db="EMBL/GenBank/DDBJ databases">
        <authorList>
            <person name="Lanie J.A."/>
            <person name="Ng W.-L."/>
            <person name="Kazmierczak K.M."/>
            <person name="Andrzejewski T.M."/>
            <person name="Davidsen T.M."/>
            <person name="Wayne K.J."/>
            <person name="Tettelin H."/>
            <person name="Glass J.I."/>
            <person name="Rusch D."/>
            <person name="Podicherti R."/>
            <person name="Tsui H.-C.T."/>
            <person name="Winkler M.E."/>
        </authorList>
    </citation>
    <scope>NUCLEOTIDE SEQUENCE</scope>
</reference>
<gene>
    <name evidence="1" type="ORF">METZ01_LOCUS227855</name>
</gene>
<protein>
    <submittedName>
        <fullName evidence="1">Uncharacterized protein</fullName>
    </submittedName>
</protein>
<sequence>MRHVLLLLALSLPLAAEDWPQFLGPRRNGTYTGKDLAAQWPADGPKVLWRKKVGSGWGGAVVAGGRVVHFHRDGQREVIECSDDASGKTHWKYGYVSGYVDQFGKDDGPRATPAIAGSRIYTMGASGIV</sequence>
<organism evidence="1">
    <name type="scientific">marine metagenome</name>
    <dbReference type="NCBI Taxonomy" id="408172"/>
    <lineage>
        <taxon>unclassified sequences</taxon>
        <taxon>metagenomes</taxon>
        <taxon>ecological metagenomes</taxon>
    </lineage>
</organism>
<dbReference type="SUPFAM" id="SSF50998">
    <property type="entry name" value="Quinoprotein alcohol dehydrogenase-like"/>
    <property type="match status" value="1"/>
</dbReference>
<dbReference type="InterPro" id="IPR011047">
    <property type="entry name" value="Quinoprotein_ADH-like_sf"/>
</dbReference>